<dbReference type="InterPro" id="IPR051417">
    <property type="entry name" value="SDr/BOS_complex"/>
</dbReference>
<dbReference type="AlphaFoldDB" id="A0A2W4RS83"/>
<accession>A0A2W4RS83</accession>
<dbReference type="Proteomes" id="UP000249396">
    <property type="component" value="Unassembled WGS sequence"/>
</dbReference>
<dbReference type="SUPFAM" id="SSF117074">
    <property type="entry name" value="Hypothetical protein PA1324"/>
    <property type="match status" value="3"/>
</dbReference>
<organism evidence="5 6">
    <name type="scientific">Candidatus Methylumidiphilus alinenensis</name>
    <dbReference type="NCBI Taxonomy" id="2202197"/>
    <lineage>
        <taxon>Bacteria</taxon>
        <taxon>Pseudomonadati</taxon>
        <taxon>Pseudomonadota</taxon>
        <taxon>Gammaproteobacteria</taxon>
        <taxon>Methylococcales</taxon>
        <taxon>Candidatus Methylumidiphilus</taxon>
    </lineage>
</organism>
<comment type="subcellular location">
    <subcellularLocation>
        <location evidence="1">Secreted</location>
    </subcellularLocation>
</comment>
<dbReference type="PANTHER" id="PTHR23303">
    <property type="entry name" value="CARBOXYPEPTIDASE REGULATORY REGION-CONTAINING"/>
    <property type="match status" value="1"/>
</dbReference>
<protein>
    <recommendedName>
        <fullName evidence="4">Ig-like domain-containing protein</fullName>
    </recommendedName>
</protein>
<dbReference type="PROSITE" id="PS50835">
    <property type="entry name" value="IG_LIKE"/>
    <property type="match status" value="1"/>
</dbReference>
<reference evidence="5 6" key="1">
    <citation type="journal article" date="2018" name="Aquat. Microb. Ecol.">
        <title>Gammaproteobacterial methanotrophs dominate.</title>
        <authorList>
            <person name="Rissanen A.J."/>
            <person name="Saarenheimo J."/>
            <person name="Tiirola M."/>
            <person name="Peura S."/>
            <person name="Aalto S.L."/>
            <person name="Karvinen A."/>
            <person name="Nykanen H."/>
        </authorList>
    </citation>
    <scope>NUCLEOTIDE SEQUENCE [LARGE SCALE GENOMIC DNA]</scope>
    <source>
        <strain evidence="5">AMbin10</strain>
    </source>
</reference>
<dbReference type="InterPro" id="IPR013783">
    <property type="entry name" value="Ig-like_fold"/>
</dbReference>
<feature type="domain" description="Ig-like" evidence="4">
    <location>
        <begin position="586"/>
        <end position="649"/>
    </location>
</feature>
<keyword evidence="3" id="KW-0732">Signal</keyword>
<dbReference type="EMBL" id="QJPH01000213">
    <property type="protein sequence ID" value="PZN82568.1"/>
    <property type="molecule type" value="Genomic_DNA"/>
</dbReference>
<dbReference type="GO" id="GO:0005576">
    <property type="term" value="C:extracellular region"/>
    <property type="evidence" value="ECO:0007669"/>
    <property type="project" value="UniProtKB-SubCell"/>
</dbReference>
<evidence type="ECO:0000259" key="4">
    <source>
        <dbReference type="PROSITE" id="PS50835"/>
    </source>
</evidence>
<dbReference type="InterPro" id="IPR033764">
    <property type="entry name" value="Sdr_B"/>
</dbReference>
<evidence type="ECO:0000256" key="3">
    <source>
        <dbReference type="ARBA" id="ARBA00022729"/>
    </source>
</evidence>
<name>A0A2W4RS83_9GAMM</name>
<dbReference type="Gene3D" id="2.60.40.10">
    <property type="entry name" value="Immunoglobulins"/>
    <property type="match status" value="3"/>
</dbReference>
<evidence type="ECO:0000313" key="6">
    <source>
        <dbReference type="Proteomes" id="UP000249396"/>
    </source>
</evidence>
<sequence>MESTDTLLSNVTLALTGTDANGHAVSATTVTNASGQYSFNNLLSGNYVITETQPTGYGEGIDTLGSQGGSLGAQDVIKATLAAGQNGIGNNFGEVTKGCIDVLTFNDTNGTGTFQAGETGHAGMSVTLISLGSSGVFGSSTNTVVQTVTTGADGTYDFNNLAAGKYAVEVCSPTTSGLSFTTPSAVSGTAGYWGQNQNCWDGNTSNNPGSTDICYKATNPSTGSSSGTGLLIGDWNENGNSSGGEHTIYCSVSQAQAILASSDNGDARYGVAKEAITGWLNYLQTGTCDATTKADINTAVQWLCQHSSNQTTDWSGNGSLTLNADSHQVAYSSSDWHSTTGTYSGYGSGGFGCGGSSGSYTDGQTVADNLHNDNSENCNVQLVNVTAGPCATVNVGVQSVINSAACIEGTVFLDANGNGVLSAGEKGEGGVTVTLLEMSGSGHCDTTVATTTTDANGVYSFENLAAGQYQVTYSNPPSGYAFDQNNTGNGTAGYWYNHSSLWNGTGSGNICYSVTDPVSHSTGTGGILIGDFSHNGTGSGENVIYYSNAEIQSILGASTSTGTSDARYIVAKDVISEWMNTLQTGTCTSQQQTDISNAITWLQQHTPNENYSGSGDGNLTLSASSYACSTSSTAWSGSSYNSNCGKTIDGSLNNDITHTSVTQTLTVDAGQCTTNNVGVVQVTGPGCQSTNYWQSNTSIWDGVHSGNICYSVSDASAGGKPSLLIGDWNADGKTGSGESTICLSATEAQQILGCTSTDARVTVEKQLVTSWLNVLDGNSSSQTQSDINNAITWLKCNTGNGSGDAYADTSHQMSTTSTCFSTTVGTNPDAAHSGADYGQAIFNALNYYNTTGAGIAHDATGALSGDVVSLVGLQQYQSNFMHH</sequence>
<comment type="caution">
    <text evidence="5">The sequence shown here is derived from an EMBL/GenBank/DDBJ whole genome shotgun (WGS) entry which is preliminary data.</text>
</comment>
<evidence type="ECO:0000256" key="2">
    <source>
        <dbReference type="ARBA" id="ARBA00022525"/>
    </source>
</evidence>
<dbReference type="PANTHER" id="PTHR23303:SF15">
    <property type="entry name" value="COLOSSIN-A"/>
    <property type="match status" value="1"/>
</dbReference>
<evidence type="ECO:0000313" key="5">
    <source>
        <dbReference type="EMBL" id="PZN82568.1"/>
    </source>
</evidence>
<dbReference type="InterPro" id="IPR007110">
    <property type="entry name" value="Ig-like_dom"/>
</dbReference>
<dbReference type="Pfam" id="PF17210">
    <property type="entry name" value="SdrD_B"/>
    <property type="match status" value="3"/>
</dbReference>
<gene>
    <name evidence="5" type="ORF">DM484_06250</name>
</gene>
<keyword evidence="2" id="KW-0964">Secreted</keyword>
<proteinExistence type="predicted"/>
<evidence type="ECO:0000256" key="1">
    <source>
        <dbReference type="ARBA" id="ARBA00004613"/>
    </source>
</evidence>